<sequence>MTLRVSRCGRKRLDVAARRGYRRLLQRLASRERDRATAVGWLVKPKCTTTLLLCTVERTHEAHPQGAKIPAAMRATLKIY</sequence>
<name>A0A0D8JTC2_COCIM</name>
<evidence type="ECO:0000313" key="2">
    <source>
        <dbReference type="Proteomes" id="UP000001261"/>
    </source>
</evidence>
<reference evidence="2" key="2">
    <citation type="journal article" date="2010" name="Genome Res.">
        <title>Population genomic sequencing of Coccidioides fungi reveals recent hybridization and transposon control.</title>
        <authorList>
            <person name="Neafsey D.E."/>
            <person name="Barker B.M."/>
            <person name="Sharpton T.J."/>
            <person name="Stajich J.E."/>
            <person name="Park D.J."/>
            <person name="Whiston E."/>
            <person name="Hung C.-Y."/>
            <person name="McMahan C."/>
            <person name="White J."/>
            <person name="Sykes S."/>
            <person name="Heiman D."/>
            <person name="Young S."/>
            <person name="Zeng Q."/>
            <person name="Abouelleil A."/>
            <person name="Aftuck L."/>
            <person name="Bessette D."/>
            <person name="Brown A."/>
            <person name="FitzGerald M."/>
            <person name="Lui A."/>
            <person name="Macdonald J.P."/>
            <person name="Priest M."/>
            <person name="Orbach M.J."/>
            <person name="Galgiani J.N."/>
            <person name="Kirkland T.N."/>
            <person name="Cole G.T."/>
            <person name="Birren B.W."/>
            <person name="Henn M.R."/>
            <person name="Taylor J.W."/>
            <person name="Rounsley S.D."/>
        </authorList>
    </citation>
    <scope>GENOME REANNOTATION</scope>
    <source>
        <strain evidence="2">RS</strain>
    </source>
</reference>
<dbReference type="EMBL" id="GG704911">
    <property type="protein sequence ID" value="KJF60369.1"/>
    <property type="molecule type" value="Genomic_DNA"/>
</dbReference>
<dbReference type="VEuPathDB" id="FungiDB:CIMG_10478"/>
<organism evidence="1 2">
    <name type="scientific">Coccidioides immitis (strain RS)</name>
    <name type="common">Valley fever fungus</name>
    <dbReference type="NCBI Taxonomy" id="246410"/>
    <lineage>
        <taxon>Eukaryota</taxon>
        <taxon>Fungi</taxon>
        <taxon>Dikarya</taxon>
        <taxon>Ascomycota</taxon>
        <taxon>Pezizomycotina</taxon>
        <taxon>Eurotiomycetes</taxon>
        <taxon>Eurotiomycetidae</taxon>
        <taxon>Onygenales</taxon>
        <taxon>Onygenaceae</taxon>
        <taxon>Coccidioides</taxon>
    </lineage>
</organism>
<gene>
    <name evidence="1" type="ORF">CIMG_10478</name>
</gene>
<dbReference type="KEGG" id="cim:CIMG_10478"/>
<proteinExistence type="predicted"/>
<dbReference type="GeneID" id="4563499"/>
<evidence type="ECO:0000313" key="1">
    <source>
        <dbReference type="EMBL" id="KJF60369.1"/>
    </source>
</evidence>
<reference evidence="2" key="1">
    <citation type="journal article" date="2009" name="Genome Res.">
        <title>Comparative genomic analyses of the human fungal pathogens Coccidioides and their relatives.</title>
        <authorList>
            <person name="Sharpton T.J."/>
            <person name="Stajich J.E."/>
            <person name="Rounsley S.D."/>
            <person name="Gardner M.J."/>
            <person name="Wortman J.R."/>
            <person name="Jordar V.S."/>
            <person name="Maiti R."/>
            <person name="Kodira C.D."/>
            <person name="Neafsey D.E."/>
            <person name="Zeng Q."/>
            <person name="Hung C.-Y."/>
            <person name="McMahan C."/>
            <person name="Muszewska A."/>
            <person name="Grynberg M."/>
            <person name="Mandel M.A."/>
            <person name="Kellner E.M."/>
            <person name="Barker B.M."/>
            <person name="Galgiani J.N."/>
            <person name="Orbach M.J."/>
            <person name="Kirkland T.N."/>
            <person name="Cole G.T."/>
            <person name="Henn M.R."/>
            <person name="Birren B.W."/>
            <person name="Taylor J.W."/>
        </authorList>
    </citation>
    <scope>NUCLEOTIDE SEQUENCE [LARGE SCALE GENOMIC DNA]</scope>
    <source>
        <strain evidence="2">RS</strain>
    </source>
</reference>
<dbReference type="Proteomes" id="UP000001261">
    <property type="component" value="Unassembled WGS sequence"/>
</dbReference>
<dbReference type="AlphaFoldDB" id="A0A0D8JTC2"/>
<protein>
    <submittedName>
        <fullName evidence="1">Uncharacterized protein</fullName>
    </submittedName>
</protein>
<keyword evidence="2" id="KW-1185">Reference proteome</keyword>
<dbReference type="InParanoid" id="A0A0D8JTC2"/>
<dbReference type="RefSeq" id="XP_012214219.1">
    <property type="nucleotide sequence ID" value="XM_012358796.1"/>
</dbReference>
<accession>A0A0D8JTC2</accession>